<dbReference type="EMBL" id="KI669786">
    <property type="protein sequence ID" value="ETM97914.1"/>
    <property type="molecule type" value="Genomic_DNA"/>
</dbReference>
<dbReference type="AlphaFoldDB" id="W2PD33"/>
<protein>
    <submittedName>
        <fullName evidence="1">Uncharacterized protein</fullName>
    </submittedName>
</protein>
<gene>
    <name evidence="1" type="ORF">PPTG_24787</name>
</gene>
<reference evidence="1 2" key="2">
    <citation type="submission" date="2013-11" db="EMBL/GenBank/DDBJ databases">
        <title>The Genome Sequence of Phytophthora parasitica INRA-310.</title>
        <authorList>
            <consortium name="The Broad Institute Genomics Platform"/>
            <person name="Russ C."/>
            <person name="Tyler B."/>
            <person name="Panabieres F."/>
            <person name="Shan W."/>
            <person name="Tripathy S."/>
            <person name="Grunwald N."/>
            <person name="Machado M."/>
            <person name="Johnson C.S."/>
            <person name="Arredondo F."/>
            <person name="Hong C."/>
            <person name="Coffey M."/>
            <person name="Young S.K."/>
            <person name="Zeng Q."/>
            <person name="Gargeya S."/>
            <person name="Fitzgerald M."/>
            <person name="Abouelleil A."/>
            <person name="Alvarado L."/>
            <person name="Chapman S.B."/>
            <person name="Gainer-Dewar J."/>
            <person name="Goldberg J."/>
            <person name="Griggs A."/>
            <person name="Gujja S."/>
            <person name="Hansen M."/>
            <person name="Howarth C."/>
            <person name="Imamovic A."/>
            <person name="Ireland A."/>
            <person name="Larimer J."/>
            <person name="McCowan C."/>
            <person name="Murphy C."/>
            <person name="Pearson M."/>
            <person name="Poon T.W."/>
            <person name="Priest M."/>
            <person name="Roberts A."/>
            <person name="Saif S."/>
            <person name="Shea T."/>
            <person name="Sykes S."/>
            <person name="Wortman J."/>
            <person name="Nusbaum C."/>
            <person name="Birren B."/>
        </authorList>
    </citation>
    <scope>NUCLEOTIDE SEQUENCE [LARGE SCALE GENOMIC DNA]</scope>
    <source>
        <strain evidence="1 2">INRA-310</strain>
    </source>
</reference>
<accession>W2PD33</accession>
<name>W2PD33_PHYN3</name>
<organism evidence="1 2">
    <name type="scientific">Phytophthora nicotianae (strain INRA-310)</name>
    <name type="common">Phytophthora parasitica</name>
    <dbReference type="NCBI Taxonomy" id="761204"/>
    <lineage>
        <taxon>Eukaryota</taxon>
        <taxon>Sar</taxon>
        <taxon>Stramenopiles</taxon>
        <taxon>Oomycota</taxon>
        <taxon>Peronosporomycetes</taxon>
        <taxon>Peronosporales</taxon>
        <taxon>Peronosporaceae</taxon>
        <taxon>Phytophthora</taxon>
    </lineage>
</organism>
<dbReference type="Proteomes" id="UP000018817">
    <property type="component" value="Unassembled WGS sequence"/>
</dbReference>
<dbReference type="RefSeq" id="XP_008916782.1">
    <property type="nucleotide sequence ID" value="XM_008918534.1"/>
</dbReference>
<evidence type="ECO:0000313" key="2">
    <source>
        <dbReference type="Proteomes" id="UP000018817"/>
    </source>
</evidence>
<sequence>MAGIRSPQESLQPYCCTSLEPTSLLYFSALFSSPTVVYVPLEPRTTSWYRACLPLLCGFLNVHPPAVFSID</sequence>
<evidence type="ECO:0000313" key="1">
    <source>
        <dbReference type="EMBL" id="ETM97914.1"/>
    </source>
</evidence>
<proteinExistence type="predicted"/>
<dbReference type="VEuPathDB" id="FungiDB:PPTG_24787"/>
<reference evidence="2" key="1">
    <citation type="submission" date="2011-12" db="EMBL/GenBank/DDBJ databases">
        <authorList>
            <consortium name="The Broad Institute Genome Sequencing Platform"/>
            <person name="Russ C."/>
            <person name="Tyler B."/>
            <person name="Panabieres F."/>
            <person name="Shan W."/>
            <person name="Tripathy S."/>
            <person name="Grunwald N."/>
            <person name="Machado M."/>
            <person name="Young S.K."/>
            <person name="Zeng Q."/>
            <person name="Gargeya S."/>
            <person name="Fitzgerald M."/>
            <person name="Haas B."/>
            <person name="Abouelleil A."/>
            <person name="Alvarado L."/>
            <person name="Arachchi H.M."/>
            <person name="Berlin A."/>
            <person name="Chapman S.B."/>
            <person name="Gearin G."/>
            <person name="Goldberg J."/>
            <person name="Griggs A."/>
            <person name="Gujja S."/>
            <person name="Hansen M."/>
            <person name="Heiman D."/>
            <person name="Howarth C."/>
            <person name="Larimer J."/>
            <person name="Lui A."/>
            <person name="MacDonald P.J.P."/>
            <person name="McCowen C."/>
            <person name="Montmayeur A."/>
            <person name="Murphy C."/>
            <person name="Neiman D."/>
            <person name="Pearson M."/>
            <person name="Priest M."/>
            <person name="Roberts A."/>
            <person name="Saif S."/>
            <person name="Shea T."/>
            <person name="Sisk P."/>
            <person name="Stolte C."/>
            <person name="Sykes S."/>
            <person name="Wortman J."/>
            <person name="Nusbaum C."/>
            <person name="Birren B."/>
        </authorList>
    </citation>
    <scope>NUCLEOTIDE SEQUENCE [LARGE SCALE GENOMIC DNA]</scope>
    <source>
        <strain evidence="2">INRA-310</strain>
    </source>
</reference>
<dbReference type="GeneID" id="20193386"/>